<evidence type="ECO:0000256" key="1">
    <source>
        <dbReference type="ARBA" id="ARBA00023015"/>
    </source>
</evidence>
<accession>A0A396IWU1</accession>
<dbReference type="Proteomes" id="UP000265566">
    <property type="component" value="Chromosome 3"/>
</dbReference>
<dbReference type="Pfam" id="PF00320">
    <property type="entry name" value="GATA"/>
    <property type="match status" value="1"/>
</dbReference>
<dbReference type="GO" id="GO:0006355">
    <property type="term" value="P:regulation of DNA-templated transcription"/>
    <property type="evidence" value="ECO:0007669"/>
    <property type="project" value="InterPro"/>
</dbReference>
<proteinExistence type="predicted"/>
<evidence type="ECO:0000259" key="5">
    <source>
        <dbReference type="SMART" id="SM00401"/>
    </source>
</evidence>
<feature type="domain" description="GATA-type" evidence="5">
    <location>
        <begin position="42"/>
        <end position="95"/>
    </location>
</feature>
<dbReference type="SUPFAM" id="SSF57716">
    <property type="entry name" value="Glucocorticoid receptor-like (DNA-binding domain)"/>
    <property type="match status" value="1"/>
</dbReference>
<dbReference type="EMBL" id="PSQE01000003">
    <property type="protein sequence ID" value="RHN67417.1"/>
    <property type="molecule type" value="Genomic_DNA"/>
</dbReference>
<protein>
    <submittedName>
        <fullName evidence="6">Putative transcription factor C2C2-GATA family</fullName>
    </submittedName>
</protein>
<dbReference type="GO" id="GO:0043565">
    <property type="term" value="F:sequence-specific DNA binding"/>
    <property type="evidence" value="ECO:0007669"/>
    <property type="project" value="InterPro"/>
</dbReference>
<dbReference type="Gramene" id="rna15606">
    <property type="protein sequence ID" value="RHN67417.1"/>
    <property type="gene ID" value="gene15606"/>
</dbReference>
<dbReference type="InterPro" id="IPR045280">
    <property type="entry name" value="TIFY-like"/>
</dbReference>
<evidence type="ECO:0000256" key="4">
    <source>
        <dbReference type="SAM" id="MobiDB-lite"/>
    </source>
</evidence>
<reference evidence="6" key="1">
    <citation type="journal article" date="2018" name="Nat. Plants">
        <title>Whole-genome landscape of Medicago truncatula symbiotic genes.</title>
        <authorList>
            <person name="Pecrix Y."/>
            <person name="Gamas P."/>
            <person name="Carrere S."/>
        </authorList>
    </citation>
    <scope>NUCLEOTIDE SEQUENCE</scope>
    <source>
        <tissue evidence="6">Leaves</tissue>
    </source>
</reference>
<evidence type="ECO:0000313" key="6">
    <source>
        <dbReference type="EMBL" id="RHN67417.1"/>
    </source>
</evidence>
<dbReference type="AlphaFoldDB" id="A0A396IWU1"/>
<dbReference type="GO" id="GO:0008270">
    <property type="term" value="F:zinc ion binding"/>
    <property type="evidence" value="ECO:0007669"/>
    <property type="project" value="InterPro"/>
</dbReference>
<keyword evidence="3" id="KW-0804">Transcription</keyword>
<feature type="compositionally biased region" description="Polar residues" evidence="4">
    <location>
        <begin position="176"/>
        <end position="188"/>
    </location>
</feature>
<dbReference type="CDD" id="cd00202">
    <property type="entry name" value="ZnF_GATA"/>
    <property type="match status" value="1"/>
</dbReference>
<dbReference type="PANTHER" id="PTHR46125:SF20">
    <property type="entry name" value="GATA TRANSCRIPTION FACTOR 25"/>
    <property type="match status" value="1"/>
</dbReference>
<evidence type="ECO:0000256" key="2">
    <source>
        <dbReference type="ARBA" id="ARBA00023125"/>
    </source>
</evidence>
<evidence type="ECO:0000256" key="3">
    <source>
        <dbReference type="ARBA" id="ARBA00023163"/>
    </source>
</evidence>
<name>A0A396IWU1_MEDTR</name>
<dbReference type="Gene3D" id="3.30.50.10">
    <property type="entry name" value="Erythroid Transcription Factor GATA-1, subunit A"/>
    <property type="match status" value="1"/>
</dbReference>
<dbReference type="InterPro" id="IPR013088">
    <property type="entry name" value="Znf_NHR/GATA"/>
</dbReference>
<feature type="region of interest" description="Disordered" evidence="4">
    <location>
        <begin position="152"/>
        <end position="191"/>
    </location>
</feature>
<organism evidence="6">
    <name type="scientific">Medicago truncatula</name>
    <name type="common">Barrel medic</name>
    <name type="synonym">Medicago tribuloides</name>
    <dbReference type="NCBI Taxonomy" id="3880"/>
    <lineage>
        <taxon>Eukaryota</taxon>
        <taxon>Viridiplantae</taxon>
        <taxon>Streptophyta</taxon>
        <taxon>Embryophyta</taxon>
        <taxon>Tracheophyta</taxon>
        <taxon>Spermatophyta</taxon>
        <taxon>Magnoliopsida</taxon>
        <taxon>eudicotyledons</taxon>
        <taxon>Gunneridae</taxon>
        <taxon>Pentapetalae</taxon>
        <taxon>rosids</taxon>
        <taxon>fabids</taxon>
        <taxon>Fabales</taxon>
        <taxon>Fabaceae</taxon>
        <taxon>Papilionoideae</taxon>
        <taxon>50 kb inversion clade</taxon>
        <taxon>NPAAA clade</taxon>
        <taxon>Hologalegina</taxon>
        <taxon>IRL clade</taxon>
        <taxon>Trifolieae</taxon>
        <taxon>Medicago</taxon>
    </lineage>
</organism>
<keyword evidence="2" id="KW-0238">DNA-binding</keyword>
<sequence length="527" mass="57628">MKRIRRDTSMMRQKNRQFKSLKQIPDFSKCDSTLSAGRDSSRNPTSLCQHCVDNENNTPLMRHGPAGEKTLCNACGIVWAKKRKLRDLSKGRVDLSVEQSDLDALIDVNVVEGELPAIQNEQNPLVDVNITYFEGELSVIQNEQVISDDHSKAVAGKGSNNTSNPCDEGISEDPSKTITPKGSNNHTLNPCDEDPLIDVNITVHDGKLPVIQNEQVIREDPSKAIVGERSYNHGLHLCDEDLLIDVNITVFDGKLPVIQNEHGISEDPSKAIVGERAYNHALNLCDEGISEDPSRALGVEGSNNHALSPCEDALIDVNVVEGELPAIQKEQGIAEDPSKGIIVELEGSSTHALNPCDKPMKSYTFSEIIATAESLLAFLDKDLPSASEVDYTSSRAKYRRIVLETTTVAGQTVRNDITRRMMDLPVPLQQIIEAWLDVLASGVETPSEDSSERPLRTTFSEPPRSRETFVHPATPRSVVAATGDEVGPSTSRVVQEEPVGEEVPVVVPEPVVSPQLNSIHSSHLIQS</sequence>
<dbReference type="SMART" id="SM00401">
    <property type="entry name" value="ZnF_GATA"/>
    <property type="match status" value="1"/>
</dbReference>
<feature type="region of interest" description="Disordered" evidence="4">
    <location>
        <begin position="444"/>
        <end position="469"/>
    </location>
</feature>
<dbReference type="InterPro" id="IPR000679">
    <property type="entry name" value="Znf_GATA"/>
</dbReference>
<dbReference type="PANTHER" id="PTHR46125">
    <property type="entry name" value="GATA TRANSCRIPTION FACTOR 28"/>
    <property type="match status" value="1"/>
</dbReference>
<gene>
    <name evidence="6" type="ORF">MtrunA17_Chr3g0102511</name>
</gene>
<comment type="caution">
    <text evidence="6">The sequence shown here is derived from an EMBL/GenBank/DDBJ whole genome shotgun (WGS) entry which is preliminary data.</text>
</comment>
<keyword evidence="1" id="KW-0805">Transcription regulation</keyword>